<comment type="caution">
    <text evidence="7">The sequence shown here is derived from an EMBL/GenBank/DDBJ whole genome shotgun (WGS) entry which is preliminary data.</text>
</comment>
<keyword evidence="4" id="KW-0949">S-adenosyl-L-methionine</keyword>
<sequence>MDRRKRLGVHYTPAVLARFIAGRVARYVERPVRVLDPACGDGELLAAVAERCDAELVGFDLDPGAVERARERLPGADIRLADFTEVGQRLAGPFDVVVANPPYVRTQALGNAKDLASTFNLKGRLDLTHPFVALAPRLLGAGGVLALLCSNRFLTTKAGANVRELLAGRLSVEEVYDLGDTRLFDAAVLPAVVIATKGSRTAGGARPARFASAYEVQGVQAPEGDLFAALTGPASATVGVRGRAFAVEVGTLDDRDLWRVSTPERHRRGARVAARTWRTLGELAKIRVGIKTTADRVFIGDHWDALPAHRSPEPSLLRPLLTHEDLRPWTPPGPPRVRVLYPYLDLPTRRPVDLAEHPGAAAYLAEHRERLEGRRYLAEAGREWFEIWVPQRPALWRPPKIVFPDISAQPRFAVDRSGAVVNGDCYWISVPELGGDDLAHLVIGVANSAFGTRFYDDACGNRLYAGRRRWITQYVARLPLPDPASPAGLAITAAARRLAAGDGGHLPVLEAAVAAAFE</sequence>
<evidence type="ECO:0000259" key="6">
    <source>
        <dbReference type="Pfam" id="PF07669"/>
    </source>
</evidence>
<evidence type="ECO:0000256" key="1">
    <source>
        <dbReference type="ARBA" id="ARBA00011900"/>
    </source>
</evidence>
<keyword evidence="8" id="KW-1185">Reference proteome</keyword>
<keyword evidence="2" id="KW-0489">Methyltransferase</keyword>
<dbReference type="EC" id="2.1.1.72" evidence="1"/>
<dbReference type="GO" id="GO:0032259">
    <property type="term" value="P:methylation"/>
    <property type="evidence" value="ECO:0007669"/>
    <property type="project" value="UniProtKB-KW"/>
</dbReference>
<dbReference type="PANTHER" id="PTHR33841:SF1">
    <property type="entry name" value="DNA METHYLTRANSFERASE A"/>
    <property type="match status" value="1"/>
</dbReference>
<reference evidence="7 8" key="1">
    <citation type="submission" date="2016-10" db="EMBL/GenBank/DDBJ databases">
        <title>The Draft Genome Sequence of Actinokineospora bangkokensis 44EHWT reveals the biosynthetic pathway of antifungal compounds Thailandins with unusual extender unit butylmalonyl-CoA.</title>
        <authorList>
            <person name="Greule A."/>
            <person name="Intra B."/>
            <person name="Flemming S."/>
            <person name="Rommel M.G."/>
            <person name="Panbangred W."/>
            <person name="Bechthold A."/>
        </authorList>
    </citation>
    <scope>NUCLEOTIDE SEQUENCE [LARGE SCALE GENOMIC DNA]</scope>
    <source>
        <strain evidence="7 8">44EHW</strain>
    </source>
</reference>
<dbReference type="GO" id="GO:0006304">
    <property type="term" value="P:DNA modification"/>
    <property type="evidence" value="ECO:0007669"/>
    <property type="project" value="InterPro"/>
</dbReference>
<feature type="domain" description="Type II methyltransferase M.TaqI-like" evidence="6">
    <location>
        <begin position="89"/>
        <end position="184"/>
    </location>
</feature>
<dbReference type="Proteomes" id="UP000186040">
    <property type="component" value="Unassembled WGS sequence"/>
</dbReference>
<dbReference type="STRING" id="1193682.BJP25_00330"/>
<evidence type="ECO:0000313" key="8">
    <source>
        <dbReference type="Proteomes" id="UP000186040"/>
    </source>
</evidence>
<dbReference type="PROSITE" id="PS00092">
    <property type="entry name" value="N6_MTASE"/>
    <property type="match status" value="1"/>
</dbReference>
<accession>A0A1Q9LU59</accession>
<dbReference type="PANTHER" id="PTHR33841">
    <property type="entry name" value="DNA METHYLTRANSFERASE YEEA-RELATED"/>
    <property type="match status" value="1"/>
</dbReference>
<dbReference type="Pfam" id="PF07669">
    <property type="entry name" value="Eco57I"/>
    <property type="match status" value="1"/>
</dbReference>
<evidence type="ECO:0000313" key="7">
    <source>
        <dbReference type="EMBL" id="OLR95575.1"/>
    </source>
</evidence>
<dbReference type="AlphaFoldDB" id="A0A1Q9LU59"/>
<name>A0A1Q9LU59_9PSEU</name>
<evidence type="ECO:0000256" key="5">
    <source>
        <dbReference type="ARBA" id="ARBA00047942"/>
    </source>
</evidence>
<evidence type="ECO:0000256" key="4">
    <source>
        <dbReference type="ARBA" id="ARBA00022691"/>
    </source>
</evidence>
<keyword evidence="3" id="KW-0808">Transferase</keyword>
<gene>
    <name evidence="7" type="ORF">BJP25_00330</name>
</gene>
<dbReference type="RefSeq" id="WP_075972705.1">
    <property type="nucleotide sequence ID" value="NZ_MKQR01000001.1"/>
</dbReference>
<dbReference type="PRINTS" id="PR00507">
    <property type="entry name" value="N12N6MTFRASE"/>
</dbReference>
<dbReference type="InterPro" id="IPR011639">
    <property type="entry name" value="MethylTrfase_TaqI-like_dom"/>
</dbReference>
<evidence type="ECO:0000256" key="2">
    <source>
        <dbReference type="ARBA" id="ARBA00022603"/>
    </source>
</evidence>
<proteinExistence type="predicted"/>
<dbReference type="GO" id="GO:0003676">
    <property type="term" value="F:nucleic acid binding"/>
    <property type="evidence" value="ECO:0007669"/>
    <property type="project" value="InterPro"/>
</dbReference>
<protein>
    <recommendedName>
        <fullName evidence="1">site-specific DNA-methyltransferase (adenine-specific)</fullName>
        <ecNumber evidence="1">2.1.1.72</ecNumber>
    </recommendedName>
</protein>
<dbReference type="CDD" id="cd02440">
    <property type="entry name" value="AdoMet_MTases"/>
    <property type="match status" value="1"/>
</dbReference>
<dbReference type="GO" id="GO:0009007">
    <property type="term" value="F:site-specific DNA-methyltransferase (adenine-specific) activity"/>
    <property type="evidence" value="ECO:0007669"/>
    <property type="project" value="UniProtKB-EC"/>
</dbReference>
<dbReference type="SUPFAM" id="SSF53335">
    <property type="entry name" value="S-adenosyl-L-methionine-dependent methyltransferases"/>
    <property type="match status" value="1"/>
</dbReference>
<dbReference type="Gene3D" id="3.40.50.150">
    <property type="entry name" value="Vaccinia Virus protein VP39"/>
    <property type="match status" value="1"/>
</dbReference>
<comment type="catalytic activity">
    <reaction evidence="5">
        <text>a 2'-deoxyadenosine in DNA + S-adenosyl-L-methionine = an N(6)-methyl-2'-deoxyadenosine in DNA + S-adenosyl-L-homocysteine + H(+)</text>
        <dbReference type="Rhea" id="RHEA:15197"/>
        <dbReference type="Rhea" id="RHEA-COMP:12418"/>
        <dbReference type="Rhea" id="RHEA-COMP:12419"/>
        <dbReference type="ChEBI" id="CHEBI:15378"/>
        <dbReference type="ChEBI" id="CHEBI:57856"/>
        <dbReference type="ChEBI" id="CHEBI:59789"/>
        <dbReference type="ChEBI" id="CHEBI:90615"/>
        <dbReference type="ChEBI" id="CHEBI:90616"/>
        <dbReference type="EC" id="2.1.1.72"/>
    </reaction>
</comment>
<organism evidence="7 8">
    <name type="scientific">Actinokineospora bangkokensis</name>
    <dbReference type="NCBI Taxonomy" id="1193682"/>
    <lineage>
        <taxon>Bacteria</taxon>
        <taxon>Bacillati</taxon>
        <taxon>Actinomycetota</taxon>
        <taxon>Actinomycetes</taxon>
        <taxon>Pseudonocardiales</taxon>
        <taxon>Pseudonocardiaceae</taxon>
        <taxon>Actinokineospora</taxon>
    </lineage>
</organism>
<dbReference type="OrthoDB" id="32195at2"/>
<dbReference type="InterPro" id="IPR029063">
    <property type="entry name" value="SAM-dependent_MTases_sf"/>
</dbReference>
<dbReference type="InterPro" id="IPR002052">
    <property type="entry name" value="DNA_methylase_N6_adenine_CS"/>
</dbReference>
<dbReference type="InterPro" id="IPR050953">
    <property type="entry name" value="N4_N6_ade-DNA_methylase"/>
</dbReference>
<evidence type="ECO:0000256" key="3">
    <source>
        <dbReference type="ARBA" id="ARBA00022679"/>
    </source>
</evidence>
<dbReference type="EMBL" id="MKQR01000001">
    <property type="protein sequence ID" value="OLR95575.1"/>
    <property type="molecule type" value="Genomic_DNA"/>
</dbReference>